<keyword evidence="3" id="KW-0418">Kinase</keyword>
<dbReference type="PANTHER" id="PTHR21064:SF6">
    <property type="entry name" value="AMINOGLYCOSIDE PHOSPHOTRANSFERASE DOMAIN-CONTAINING PROTEIN"/>
    <property type="match status" value="1"/>
</dbReference>
<protein>
    <submittedName>
        <fullName evidence="3">Ser/Thr protein kinase RdoA (MazF antagonist)</fullName>
    </submittedName>
</protein>
<dbReference type="InterPro" id="IPR011009">
    <property type="entry name" value="Kinase-like_dom_sf"/>
</dbReference>
<gene>
    <name evidence="3" type="ORF">J2Z66_008335</name>
</gene>
<dbReference type="EMBL" id="JAGGLB010000054">
    <property type="protein sequence ID" value="MBP1996687.1"/>
    <property type="molecule type" value="Genomic_DNA"/>
</dbReference>
<evidence type="ECO:0000256" key="1">
    <source>
        <dbReference type="ARBA" id="ARBA00038240"/>
    </source>
</evidence>
<dbReference type="SUPFAM" id="SSF56112">
    <property type="entry name" value="Protein kinase-like (PK-like)"/>
    <property type="match status" value="1"/>
</dbReference>
<keyword evidence="4" id="KW-1185">Reference proteome</keyword>
<organism evidence="3 4">
    <name type="scientific">Paenibacillus eucommiae</name>
    <dbReference type="NCBI Taxonomy" id="1355755"/>
    <lineage>
        <taxon>Bacteria</taxon>
        <taxon>Bacillati</taxon>
        <taxon>Bacillota</taxon>
        <taxon>Bacilli</taxon>
        <taxon>Bacillales</taxon>
        <taxon>Paenibacillaceae</taxon>
        <taxon>Paenibacillus</taxon>
    </lineage>
</organism>
<dbReference type="Gene3D" id="3.90.1200.10">
    <property type="match status" value="1"/>
</dbReference>
<dbReference type="InterPro" id="IPR050249">
    <property type="entry name" value="Pseudomonas-type_ThrB"/>
</dbReference>
<accession>A0ABS4JA23</accession>
<evidence type="ECO:0000313" key="3">
    <source>
        <dbReference type="EMBL" id="MBP1996687.1"/>
    </source>
</evidence>
<sequence length="333" mass="38804">MLSEKEYENIAKKALEKYPIFAEKLVYLGLSDNVTFRVETKDEDLKYLIKLHYSTNGSRSKDFIESELIWLEALASDSKHDVPAPVKNGEGELVTTVTVEDLEDIDNLADGFNEEMFVTLHHWVHGELLNRQPTGDETRRLALLMADLHAHSKKWDAPDRFTRPAYNSLHLMTSYKQLRQNLKGLIADEYFSSLKETVDQISIEIDSQNMSRDSWGLIHSDLHEANYVFYKDNPRPIDFSNCGHGYYLFDLAETCMHLSFENQKVFVSTYGTVHPLQDDYRTVIEAFFIWSIIRTFAFHSQNPKEIESLKRDLPFVIDHYCKKYLEHTTFLLD</sequence>
<reference evidence="3 4" key="1">
    <citation type="submission" date="2021-03" db="EMBL/GenBank/DDBJ databases">
        <title>Genomic Encyclopedia of Type Strains, Phase IV (KMG-IV): sequencing the most valuable type-strain genomes for metagenomic binning, comparative biology and taxonomic classification.</title>
        <authorList>
            <person name="Goeker M."/>
        </authorList>
    </citation>
    <scope>NUCLEOTIDE SEQUENCE [LARGE SCALE GENOMIC DNA]</scope>
    <source>
        <strain evidence="3 4">DSM 26048</strain>
    </source>
</reference>
<proteinExistence type="inferred from homology"/>
<dbReference type="GO" id="GO:0016301">
    <property type="term" value="F:kinase activity"/>
    <property type="evidence" value="ECO:0007669"/>
    <property type="project" value="UniProtKB-KW"/>
</dbReference>
<feature type="domain" description="Aminoglycoside phosphotransferase" evidence="2">
    <location>
        <begin position="32"/>
        <end position="271"/>
    </location>
</feature>
<comment type="similarity">
    <text evidence="1">Belongs to the pseudomonas-type ThrB family.</text>
</comment>
<evidence type="ECO:0000313" key="4">
    <source>
        <dbReference type="Proteomes" id="UP001519287"/>
    </source>
</evidence>
<dbReference type="Proteomes" id="UP001519287">
    <property type="component" value="Unassembled WGS sequence"/>
</dbReference>
<name>A0ABS4JA23_9BACL</name>
<dbReference type="PANTHER" id="PTHR21064">
    <property type="entry name" value="AMINOGLYCOSIDE PHOSPHOTRANSFERASE DOMAIN-CONTAINING PROTEIN-RELATED"/>
    <property type="match status" value="1"/>
</dbReference>
<evidence type="ECO:0000259" key="2">
    <source>
        <dbReference type="Pfam" id="PF01636"/>
    </source>
</evidence>
<comment type="caution">
    <text evidence="3">The sequence shown here is derived from an EMBL/GenBank/DDBJ whole genome shotgun (WGS) entry which is preliminary data.</text>
</comment>
<dbReference type="InterPro" id="IPR002575">
    <property type="entry name" value="Aminoglycoside_PTrfase"/>
</dbReference>
<keyword evidence="3" id="KW-0808">Transferase</keyword>
<dbReference type="RefSeq" id="WP_209979364.1">
    <property type="nucleotide sequence ID" value="NZ_JAGGLB010000054.1"/>
</dbReference>
<dbReference type="Pfam" id="PF01636">
    <property type="entry name" value="APH"/>
    <property type="match status" value="1"/>
</dbReference>